<dbReference type="SUPFAM" id="SSF46785">
    <property type="entry name" value="Winged helix' DNA-binding domain"/>
    <property type="match status" value="1"/>
</dbReference>
<gene>
    <name evidence="1" type="ORF">ABC765_04985</name>
</gene>
<dbReference type="KEGG" id="lalo:ABC765_04985"/>
<dbReference type="InterPro" id="IPR036388">
    <property type="entry name" value="WH-like_DNA-bd_sf"/>
</dbReference>
<accession>A0AAU7C5Q2</accession>
<organism evidence="1">
    <name type="scientific">Limosilactobacillus allomucosae</name>
    <dbReference type="NCBI Taxonomy" id="3142938"/>
    <lineage>
        <taxon>Bacteria</taxon>
        <taxon>Bacillati</taxon>
        <taxon>Bacillota</taxon>
        <taxon>Bacilli</taxon>
        <taxon>Lactobacillales</taxon>
        <taxon>Lactobacillaceae</taxon>
        <taxon>Limosilactobacillus</taxon>
    </lineage>
</organism>
<protein>
    <submittedName>
        <fullName evidence="1">Helix-turn-helix domain-containing protein</fullName>
    </submittedName>
</protein>
<dbReference type="RefSeq" id="WP_347980867.1">
    <property type="nucleotide sequence ID" value="NZ_CP154878.1"/>
</dbReference>
<reference evidence="1" key="1">
    <citation type="submission" date="2024-04" db="EMBL/GenBank/DDBJ databases">
        <title>Limosilactobacillus allomucosae sp. nov., a novel species isolated from wild boar faecal samples as a potential probiotics for domestic pigs.</title>
        <authorList>
            <person name="Chen B."/>
        </authorList>
    </citation>
    <scope>NUCLEOTIDE SEQUENCE</scope>
    <source>
        <strain evidence="1">WILCCON 0051</strain>
    </source>
</reference>
<sequence length="95" mass="11085">MTDSKGFLIPAKYWKDADLSLSEKVMITEIERLASEDGCLESNKYFAKFIGLSRSRVSEIINKLSLKGYLETQYFTDQDGQNRRRIYIVSKREHL</sequence>
<dbReference type="EMBL" id="CP154878">
    <property type="protein sequence ID" value="XBG96443.1"/>
    <property type="molecule type" value="Genomic_DNA"/>
</dbReference>
<dbReference type="Pfam" id="PF13730">
    <property type="entry name" value="HTH_36"/>
    <property type="match status" value="1"/>
</dbReference>
<dbReference type="InterPro" id="IPR036390">
    <property type="entry name" value="WH_DNA-bd_sf"/>
</dbReference>
<proteinExistence type="predicted"/>
<dbReference type="Gene3D" id="1.10.10.10">
    <property type="entry name" value="Winged helix-like DNA-binding domain superfamily/Winged helix DNA-binding domain"/>
    <property type="match status" value="1"/>
</dbReference>
<name>A0AAU7C5Q2_9LACO</name>
<evidence type="ECO:0000313" key="1">
    <source>
        <dbReference type="EMBL" id="XBG96443.1"/>
    </source>
</evidence>
<dbReference type="AlphaFoldDB" id="A0AAU7C5Q2"/>